<protein>
    <recommendedName>
        <fullName evidence="3">C2H2-type domain-containing protein</fullName>
    </recommendedName>
</protein>
<gene>
    <name evidence="1" type="ORF">QFZ22_005353</name>
</gene>
<accession>A0AAW8FKN0</accession>
<proteinExistence type="predicted"/>
<dbReference type="EMBL" id="JAUSZV010000005">
    <property type="protein sequence ID" value="MDQ0909368.1"/>
    <property type="molecule type" value="Genomic_DNA"/>
</dbReference>
<dbReference type="RefSeq" id="WP_306979110.1">
    <property type="nucleotide sequence ID" value="NZ_JAUSZV010000005.1"/>
</dbReference>
<evidence type="ECO:0008006" key="3">
    <source>
        <dbReference type="Google" id="ProtNLM"/>
    </source>
</evidence>
<comment type="caution">
    <text evidence="1">The sequence shown here is derived from an EMBL/GenBank/DDBJ whole genome shotgun (WGS) entry which is preliminary data.</text>
</comment>
<evidence type="ECO:0000313" key="2">
    <source>
        <dbReference type="Proteomes" id="UP001234216"/>
    </source>
</evidence>
<evidence type="ECO:0000313" key="1">
    <source>
        <dbReference type="EMBL" id="MDQ0909368.1"/>
    </source>
</evidence>
<reference evidence="1" key="1">
    <citation type="submission" date="2023-07" db="EMBL/GenBank/DDBJ databases">
        <title>Comparative genomics of wheat-associated soil bacteria to identify genetic determinants of phenazine resistance.</title>
        <authorList>
            <person name="Mouncey N."/>
        </authorList>
    </citation>
    <scope>NUCLEOTIDE SEQUENCE</scope>
    <source>
        <strain evidence="1">V4I22</strain>
    </source>
</reference>
<dbReference type="Proteomes" id="UP001234216">
    <property type="component" value="Unassembled WGS sequence"/>
</dbReference>
<name>A0AAW8FKN0_9ACTN</name>
<organism evidence="1 2">
    <name type="scientific">Streptomyces canus</name>
    <dbReference type="NCBI Taxonomy" id="58343"/>
    <lineage>
        <taxon>Bacteria</taxon>
        <taxon>Bacillati</taxon>
        <taxon>Actinomycetota</taxon>
        <taxon>Actinomycetes</taxon>
        <taxon>Kitasatosporales</taxon>
        <taxon>Streptomycetaceae</taxon>
        <taxon>Streptomyces</taxon>
        <taxon>Streptomyces aurantiacus group</taxon>
    </lineage>
</organism>
<sequence>MHQDEPDPMPEDELEWSTGVDDELDWSVVDEEQLENAALNAYLEAEDEYVPLPSEDSFLILSGDDAGSVVTAPPTGSVVSKTGNAPPRIDRDQALTGSRPIYLVQRGGRYYKFLPRVLVGLHASYGDSLALGAIVNIPSANAQANRNFFSLSPVSALRIADPQCYLLDTEVLRLPKVPIKTRGYKNAPYLADVEASDWVQRVLDSQRASGANLLLTPGRALDPDDPQRSLDKAYEQGDDVLSRLGHGERVALNLTLPARWLSSTALRNRLLDQIMDQDQFDTLYVRVQWAQGKAFTPPDDAELLTGIKKLANLCADEERSLLLPQTGLTGWYALAHGAAGFGLGVSGTDQAFAEYVFRAGAKGAVERYFEKQLIHTLERNTHEVLARTPGYVRCTCPYCPALFANEPWSHELSALHYLHIMGELTARVQRDSMRNGRHAALRRLVDAAQRFATDLPLSAEQSPKHLDAWGRAL</sequence>
<dbReference type="AlphaFoldDB" id="A0AAW8FKN0"/>